<feature type="transmembrane region" description="Helical" evidence="8">
    <location>
        <begin position="229"/>
        <end position="252"/>
    </location>
</feature>
<evidence type="ECO:0000256" key="2">
    <source>
        <dbReference type="ARBA" id="ARBA00022692"/>
    </source>
</evidence>
<gene>
    <name evidence="11" type="ORF">JBS370_LOCUS23196</name>
    <name evidence="10" type="ORF">ZHD862_LOCUS27254</name>
</gene>
<dbReference type="Gene3D" id="1.20.1070.10">
    <property type="entry name" value="Rhodopsin 7-helix transmembrane proteins"/>
    <property type="match status" value="2"/>
</dbReference>
<evidence type="ECO:0000256" key="8">
    <source>
        <dbReference type="SAM" id="Phobius"/>
    </source>
</evidence>
<evidence type="ECO:0000256" key="3">
    <source>
        <dbReference type="ARBA" id="ARBA00022989"/>
    </source>
</evidence>
<evidence type="ECO:0000313" key="12">
    <source>
        <dbReference type="Proteomes" id="UP000663836"/>
    </source>
</evidence>
<feature type="transmembrane region" description="Helical" evidence="8">
    <location>
        <begin position="180"/>
        <end position="200"/>
    </location>
</feature>
<protein>
    <recommendedName>
        <fullName evidence="9">G-protein coupled receptors family 1 profile domain-containing protein</fullName>
    </recommendedName>
</protein>
<accession>A0A819KCE3</accession>
<dbReference type="InterPro" id="IPR017452">
    <property type="entry name" value="GPCR_Rhodpsn_7TM"/>
</dbReference>
<feature type="transmembrane region" description="Helical" evidence="8">
    <location>
        <begin position="40"/>
        <end position="60"/>
    </location>
</feature>
<comment type="subcellular location">
    <subcellularLocation>
        <location evidence="1">Membrane</location>
        <topology evidence="1">Multi-pass membrane protein</topology>
    </subcellularLocation>
</comment>
<dbReference type="GO" id="GO:0005886">
    <property type="term" value="C:plasma membrane"/>
    <property type="evidence" value="ECO:0007669"/>
    <property type="project" value="TreeGrafter"/>
</dbReference>
<dbReference type="Proteomes" id="UP000663836">
    <property type="component" value="Unassembled WGS sequence"/>
</dbReference>
<dbReference type="GO" id="GO:0004930">
    <property type="term" value="F:G protein-coupled receptor activity"/>
    <property type="evidence" value="ECO:0007669"/>
    <property type="project" value="UniProtKB-KW"/>
</dbReference>
<feature type="transmembrane region" description="Helical" evidence="8">
    <location>
        <begin position="264"/>
        <end position="288"/>
    </location>
</feature>
<reference evidence="11" key="1">
    <citation type="submission" date="2021-02" db="EMBL/GenBank/DDBJ databases">
        <authorList>
            <person name="Nowell W R."/>
        </authorList>
    </citation>
    <scope>NUCLEOTIDE SEQUENCE</scope>
</reference>
<feature type="domain" description="G-protein coupled receptors family 1 profile" evidence="9">
    <location>
        <begin position="52"/>
        <end position="169"/>
    </location>
</feature>
<dbReference type="Pfam" id="PF00001">
    <property type="entry name" value="7tm_1"/>
    <property type="match status" value="1"/>
</dbReference>
<keyword evidence="7" id="KW-0807">Transducer</keyword>
<feature type="transmembrane region" description="Helical" evidence="8">
    <location>
        <begin position="113"/>
        <end position="134"/>
    </location>
</feature>
<keyword evidence="2 8" id="KW-0812">Transmembrane</keyword>
<evidence type="ECO:0000256" key="6">
    <source>
        <dbReference type="ARBA" id="ARBA00023170"/>
    </source>
</evidence>
<dbReference type="PANTHER" id="PTHR24243:SF233">
    <property type="entry name" value="THYROTROPIN-RELEASING HORMONE RECEPTOR"/>
    <property type="match status" value="1"/>
</dbReference>
<keyword evidence="6" id="KW-0675">Receptor</keyword>
<keyword evidence="3 8" id="KW-1133">Transmembrane helix</keyword>
<dbReference type="PRINTS" id="PR00237">
    <property type="entry name" value="GPCRRHODOPSN"/>
</dbReference>
<comment type="caution">
    <text evidence="11">The sequence shown here is derived from an EMBL/GenBank/DDBJ whole genome shotgun (WGS) entry which is preliminary data.</text>
</comment>
<dbReference type="EMBL" id="CAJNOT010002133">
    <property type="protein sequence ID" value="CAF1287289.1"/>
    <property type="molecule type" value="Genomic_DNA"/>
</dbReference>
<name>A0A819KCE3_9BILA</name>
<dbReference type="InterPro" id="IPR000276">
    <property type="entry name" value="GPCR_Rhodpsn"/>
</dbReference>
<proteinExistence type="predicted"/>
<organism evidence="11 12">
    <name type="scientific">Rotaria sordida</name>
    <dbReference type="NCBI Taxonomy" id="392033"/>
    <lineage>
        <taxon>Eukaryota</taxon>
        <taxon>Metazoa</taxon>
        <taxon>Spiralia</taxon>
        <taxon>Gnathifera</taxon>
        <taxon>Rotifera</taxon>
        <taxon>Eurotatoria</taxon>
        <taxon>Bdelloidea</taxon>
        <taxon>Philodinida</taxon>
        <taxon>Philodinidae</taxon>
        <taxon>Rotaria</taxon>
    </lineage>
</organism>
<sequence length="330" mass="38275">MNMTTTTQIISNTKTTTTISQEQLLLYYQDPIAVVRIYQIGYFFTFLLGFPGNIASLLTFSQPTLRKVSTGCLFITLAISDTIYLLTYIFDFLEFGLKIPFYHYVAYDEFCRFRSFVINVTQVLSSWILVIVSIDRWIRTRFPFKSNSICTPKKALIAVGVLLVIDIALHAHILTPMFGTLVPVPAGIMLAILIDIFIIIRARKRAVIQPMQYARNNKNMQQYILQKQIFILMLARVGIFLITLLPLAIYKILSPRQATLTRTIFQIISVWASLQWFQSLFYAVSFYIHCLSSPFFRKEFKAKIKYIWNKHRSTTIVMLFTTKTQHTQPH</sequence>
<dbReference type="PANTHER" id="PTHR24243">
    <property type="entry name" value="G-PROTEIN COUPLED RECEPTOR"/>
    <property type="match status" value="1"/>
</dbReference>
<evidence type="ECO:0000256" key="5">
    <source>
        <dbReference type="ARBA" id="ARBA00023136"/>
    </source>
</evidence>
<dbReference type="PROSITE" id="PS50262">
    <property type="entry name" value="G_PROTEIN_RECEP_F1_2"/>
    <property type="match status" value="1"/>
</dbReference>
<evidence type="ECO:0000313" key="10">
    <source>
        <dbReference type="EMBL" id="CAF1287289.1"/>
    </source>
</evidence>
<feature type="transmembrane region" description="Helical" evidence="8">
    <location>
        <begin position="72"/>
        <end position="93"/>
    </location>
</feature>
<evidence type="ECO:0000256" key="4">
    <source>
        <dbReference type="ARBA" id="ARBA00023040"/>
    </source>
</evidence>
<keyword evidence="4" id="KW-0297">G-protein coupled receptor</keyword>
<evidence type="ECO:0000256" key="1">
    <source>
        <dbReference type="ARBA" id="ARBA00004141"/>
    </source>
</evidence>
<dbReference type="EMBL" id="CAJOBD010003382">
    <property type="protein sequence ID" value="CAF3944724.1"/>
    <property type="molecule type" value="Genomic_DNA"/>
</dbReference>
<feature type="transmembrane region" description="Helical" evidence="8">
    <location>
        <begin position="155"/>
        <end position="174"/>
    </location>
</feature>
<dbReference type="AlphaFoldDB" id="A0A819KCE3"/>
<keyword evidence="5 8" id="KW-0472">Membrane</keyword>
<evidence type="ECO:0000256" key="7">
    <source>
        <dbReference type="ARBA" id="ARBA00023224"/>
    </source>
</evidence>
<evidence type="ECO:0000313" key="11">
    <source>
        <dbReference type="EMBL" id="CAF3944724.1"/>
    </source>
</evidence>
<dbReference type="Proteomes" id="UP000663864">
    <property type="component" value="Unassembled WGS sequence"/>
</dbReference>
<evidence type="ECO:0000259" key="9">
    <source>
        <dbReference type="PROSITE" id="PS50262"/>
    </source>
</evidence>
<dbReference type="SUPFAM" id="SSF81321">
    <property type="entry name" value="Family A G protein-coupled receptor-like"/>
    <property type="match status" value="1"/>
</dbReference>